<dbReference type="RefSeq" id="WP_092355244.1">
    <property type="nucleotide sequence ID" value="NZ_FOIN01000029.1"/>
</dbReference>
<comment type="catalytic activity">
    <reaction evidence="5">
        <text>O-phospho-L-tyrosyl-[protein] + H2O = L-tyrosyl-[protein] + phosphate</text>
        <dbReference type="Rhea" id="RHEA:10684"/>
        <dbReference type="Rhea" id="RHEA-COMP:10136"/>
        <dbReference type="Rhea" id="RHEA-COMP:20101"/>
        <dbReference type="ChEBI" id="CHEBI:15377"/>
        <dbReference type="ChEBI" id="CHEBI:43474"/>
        <dbReference type="ChEBI" id="CHEBI:46858"/>
        <dbReference type="ChEBI" id="CHEBI:61978"/>
        <dbReference type="EC" id="3.1.3.48"/>
    </reaction>
</comment>
<dbReference type="Gene3D" id="3.40.50.2300">
    <property type="match status" value="1"/>
</dbReference>
<evidence type="ECO:0000313" key="9">
    <source>
        <dbReference type="Proteomes" id="UP000198558"/>
    </source>
</evidence>
<dbReference type="PRINTS" id="PR00719">
    <property type="entry name" value="LMWPTPASE"/>
</dbReference>
<proteinExistence type="inferred from homology"/>
<evidence type="ECO:0000256" key="3">
    <source>
        <dbReference type="ARBA" id="ARBA00022801"/>
    </source>
</evidence>
<keyword evidence="9" id="KW-1185">Reference proteome</keyword>
<protein>
    <recommendedName>
        <fullName evidence="2">protein-tyrosine-phosphatase</fullName>
        <ecNumber evidence="2">3.1.3.48</ecNumber>
    </recommendedName>
</protein>
<dbReference type="InterPro" id="IPR017867">
    <property type="entry name" value="Tyr_phospatase_low_mol_wt"/>
</dbReference>
<dbReference type="AlphaFoldDB" id="A0A1I0GH66"/>
<evidence type="ECO:0000256" key="6">
    <source>
        <dbReference type="PIRSR" id="PIRSR617867-1"/>
    </source>
</evidence>
<dbReference type="EMBL" id="FOIN01000029">
    <property type="protein sequence ID" value="SET69664.1"/>
    <property type="molecule type" value="Genomic_DNA"/>
</dbReference>
<sequence>MIKIMFVCLGNICRSPMAEFILKNLVEKQNLEKLFYIQSSATSSEEYGNPVHPGTRNKLAQYNIYTCGKTSVQLTKDDYDKYDYIIAMDTSNITGIFNIIKSDPQNKVSRLLDFTNHPRDIADPWYTGNFDKTYSDIYQGCSELLNTLIIKHGLWSK</sequence>
<keyword evidence="4" id="KW-0904">Protein phosphatase</keyword>
<dbReference type="InterPro" id="IPR023485">
    <property type="entry name" value="Ptyr_pPase"/>
</dbReference>
<dbReference type="GeneID" id="78288996"/>
<accession>A0A1I0GH66</accession>
<dbReference type="Pfam" id="PF01451">
    <property type="entry name" value="LMWPc"/>
    <property type="match status" value="1"/>
</dbReference>
<feature type="active site" description="Nucleophile" evidence="6">
    <location>
        <position position="8"/>
    </location>
</feature>
<organism evidence="8 9">
    <name type="scientific">Thomasclavelia cocleata</name>
    <dbReference type="NCBI Taxonomy" id="69824"/>
    <lineage>
        <taxon>Bacteria</taxon>
        <taxon>Bacillati</taxon>
        <taxon>Bacillota</taxon>
        <taxon>Erysipelotrichia</taxon>
        <taxon>Erysipelotrichales</taxon>
        <taxon>Coprobacillaceae</taxon>
        <taxon>Thomasclavelia</taxon>
    </lineage>
</organism>
<dbReference type="OrthoDB" id="9784339at2"/>
<feature type="active site" evidence="6">
    <location>
        <position position="14"/>
    </location>
</feature>
<dbReference type="Proteomes" id="UP000198558">
    <property type="component" value="Unassembled WGS sequence"/>
</dbReference>
<dbReference type="EC" id="3.1.3.48" evidence="2"/>
<dbReference type="GO" id="GO:0004725">
    <property type="term" value="F:protein tyrosine phosphatase activity"/>
    <property type="evidence" value="ECO:0007669"/>
    <property type="project" value="UniProtKB-EC"/>
</dbReference>
<dbReference type="CDD" id="cd16343">
    <property type="entry name" value="LMWPTP"/>
    <property type="match status" value="1"/>
</dbReference>
<feature type="active site" description="Proton donor" evidence="6">
    <location>
        <position position="123"/>
    </location>
</feature>
<dbReference type="PANTHER" id="PTHR11717">
    <property type="entry name" value="LOW MOLECULAR WEIGHT PROTEIN TYROSINE PHOSPHATASE"/>
    <property type="match status" value="1"/>
</dbReference>
<evidence type="ECO:0000256" key="1">
    <source>
        <dbReference type="ARBA" id="ARBA00011063"/>
    </source>
</evidence>
<reference evidence="9" key="1">
    <citation type="submission" date="2016-10" db="EMBL/GenBank/DDBJ databases">
        <authorList>
            <person name="Varghese N."/>
            <person name="Submissions S."/>
        </authorList>
    </citation>
    <scope>NUCLEOTIDE SEQUENCE [LARGE SCALE GENOMIC DNA]</scope>
    <source>
        <strain evidence="9">DSM 1551</strain>
    </source>
</reference>
<evidence type="ECO:0000259" key="7">
    <source>
        <dbReference type="SMART" id="SM00226"/>
    </source>
</evidence>
<evidence type="ECO:0000313" key="8">
    <source>
        <dbReference type="EMBL" id="SET69664.1"/>
    </source>
</evidence>
<comment type="similarity">
    <text evidence="1">Belongs to the low molecular weight phosphotyrosine protein phosphatase family.</text>
</comment>
<dbReference type="InterPro" id="IPR050438">
    <property type="entry name" value="LMW_PTPase"/>
</dbReference>
<evidence type="ECO:0000256" key="2">
    <source>
        <dbReference type="ARBA" id="ARBA00013064"/>
    </source>
</evidence>
<dbReference type="PANTHER" id="PTHR11717:SF7">
    <property type="entry name" value="LOW MOLECULAR WEIGHT PHOSPHOTYROSINE PROTEIN PHOSPHATASE"/>
    <property type="match status" value="1"/>
</dbReference>
<dbReference type="SUPFAM" id="SSF52788">
    <property type="entry name" value="Phosphotyrosine protein phosphatases I"/>
    <property type="match status" value="1"/>
</dbReference>
<dbReference type="InterPro" id="IPR036196">
    <property type="entry name" value="Ptyr_pPase_sf"/>
</dbReference>
<evidence type="ECO:0000256" key="5">
    <source>
        <dbReference type="ARBA" id="ARBA00051722"/>
    </source>
</evidence>
<name>A0A1I0GH66_9FIRM</name>
<dbReference type="SMART" id="SM00226">
    <property type="entry name" value="LMWPc"/>
    <property type="match status" value="1"/>
</dbReference>
<keyword evidence="3" id="KW-0378">Hydrolase</keyword>
<feature type="domain" description="Phosphotyrosine protein phosphatase I" evidence="7">
    <location>
        <begin position="2"/>
        <end position="147"/>
    </location>
</feature>
<gene>
    <name evidence="8" type="ORF">SAMN04489758_12913</name>
</gene>
<evidence type="ECO:0000256" key="4">
    <source>
        <dbReference type="ARBA" id="ARBA00022912"/>
    </source>
</evidence>